<dbReference type="RefSeq" id="XP_737639.2">
    <property type="nucleotide sequence ID" value="XM_732546.2"/>
</dbReference>
<protein>
    <submittedName>
        <fullName evidence="2">Uncharacterized protein</fullName>
    </submittedName>
</protein>
<dbReference type="Proteomes" id="UP000071118">
    <property type="component" value="Chromosome 7"/>
</dbReference>
<dbReference type="AlphaFoldDB" id="A0A4V0K5I4"/>
<organism evidence="2 3">
    <name type="scientific">Plasmodium chabaudi chabaudi</name>
    <dbReference type="NCBI Taxonomy" id="31271"/>
    <lineage>
        <taxon>Eukaryota</taxon>
        <taxon>Sar</taxon>
        <taxon>Alveolata</taxon>
        <taxon>Apicomplexa</taxon>
        <taxon>Aconoidasida</taxon>
        <taxon>Haemosporida</taxon>
        <taxon>Plasmodiidae</taxon>
        <taxon>Plasmodium</taxon>
        <taxon>Plasmodium (Vinckeia)</taxon>
    </lineage>
</organism>
<dbReference type="VEuPathDB" id="PlasmoDB:PCHAS_0729000"/>
<feature type="compositionally biased region" description="Basic and acidic residues" evidence="1">
    <location>
        <begin position="335"/>
        <end position="368"/>
    </location>
</feature>
<dbReference type="EMBL" id="LK022884">
    <property type="protein sequence ID" value="VTZ68160.1"/>
    <property type="molecule type" value="Genomic_DNA"/>
</dbReference>
<feature type="compositionally biased region" description="Basic and acidic residues" evidence="1">
    <location>
        <begin position="99"/>
        <end position="111"/>
    </location>
</feature>
<dbReference type="OrthoDB" id="378325at2759"/>
<feature type="region of interest" description="Disordered" evidence="1">
    <location>
        <begin position="64"/>
        <end position="176"/>
    </location>
</feature>
<keyword evidence="3" id="KW-1185">Reference proteome</keyword>
<evidence type="ECO:0000313" key="2">
    <source>
        <dbReference type="EMBL" id="VTZ68160.1"/>
    </source>
</evidence>
<dbReference type="KEGG" id="pcb:PCHAS_0729000"/>
<reference evidence="2 3" key="1">
    <citation type="journal article" date="2014" name="BMC Biol.">
        <title>A comprehensive evaluation of rodent malaria parasite genomes and gene expression.</title>
        <authorList>
            <person name="Otto T.D."/>
            <person name="Bohme U."/>
            <person name="Jackson A.P."/>
            <person name="Hunt M."/>
            <person name="Franke-Fayard B."/>
            <person name="Hoeijmakers W.A."/>
            <person name="Religa A.A."/>
            <person name="Robertson L."/>
            <person name="Sanders M."/>
            <person name="Ogun S.A."/>
            <person name="Cunningham D."/>
            <person name="Erhart A."/>
            <person name="Billker O."/>
            <person name="Khan S.M."/>
            <person name="Stunnenberg H.G."/>
            <person name="Langhorne J."/>
            <person name="Holder A.A."/>
            <person name="Waters A.P."/>
            <person name="Newbold C.I."/>
            <person name="Pain A."/>
            <person name="Berriman M."/>
            <person name="Janse C.J."/>
        </authorList>
    </citation>
    <scope>NUCLEOTIDE SEQUENCE [LARGE SCALE GENOMIC DNA]</scope>
    <source>
        <strain evidence="2 3">AS</strain>
    </source>
</reference>
<feature type="compositionally biased region" description="Basic and acidic residues" evidence="1">
    <location>
        <begin position="303"/>
        <end position="316"/>
    </location>
</feature>
<evidence type="ECO:0000256" key="1">
    <source>
        <dbReference type="SAM" id="MobiDB-lite"/>
    </source>
</evidence>
<evidence type="ECO:0000313" key="3">
    <source>
        <dbReference type="Proteomes" id="UP000071118"/>
    </source>
</evidence>
<gene>
    <name evidence="2" type="ORF">PCHAS_0729000</name>
</gene>
<sequence>MKEMLGPPAYKPLYDVIRINKIKPPNLDTDVYKEYLLAKKKFEEDLENKNVKIIIYEHVDDRCGKDENVSESDSSEMADQNLKKVKQKKNTKNVNEGEESAHVIQTDETKKGRSKKRKEKKKAEKAEKVEKAEKAEKVEKVEKAEKAEKVEKAEKAEKVENAEKAEETTETKADAKEDEKINSDIVVKTKSTKIIGTLKILYNFYVNLYDKIKEDVENINNNTEHNKINLFRDVNLYSNYISMFDIINICEDLNIIKTFLNSKKECELIWILTVNYFDKVDESVFEKYKYKIDVNYEKQEPKRVQECPEKGIKNDVETSENNDTENRSTKNGSKLGEHKREDTFQETVNEKNDSNSKKLSKDGEPVSEKCKNCEKTNGKWCNIDINRREKIKEYIYENCSEKVNALMFRKVNFFVFVYIMIYIIKTSTRKIKAIKDDIKKIKSFFFFLNIYEKKKTIETLNNLYTDKYLNFYQNYRSIEEIENYRKRKIFRHKFSFYDINKILGNKNAEFGNLKTDMNQKKVEVAKVEPVENFEKNIESENGFSEENLLLTLKENQTDVLKMDNKCDEENNQSCQKEKVTQDDRYKDTHIIETPELCNDMYIMNKQGNNCVNEENRDIKENRILNSYVFDYIFKNYCYKKKYWNVGESSSIDFGIIKKENNNKKYKINIYNYSKYNIIVEVEVDKELPISVMFKDKLFCVSSKYTIYLELHNSISGEKFGFVNVKLNYKNINKEHDYINIPVYIFIQD</sequence>
<feature type="compositionally biased region" description="Basic and acidic residues" evidence="1">
    <location>
        <begin position="121"/>
        <end position="176"/>
    </location>
</feature>
<accession>A0A4V0K5I4</accession>
<dbReference type="GeneID" id="3490663"/>
<name>A0A4V0K5I4_PLACU</name>
<feature type="region of interest" description="Disordered" evidence="1">
    <location>
        <begin position="303"/>
        <end position="368"/>
    </location>
</feature>
<proteinExistence type="predicted"/>